<evidence type="ECO:0000256" key="1">
    <source>
        <dbReference type="ARBA" id="ARBA00004651"/>
    </source>
</evidence>
<feature type="transmembrane region" description="Helical" evidence="6">
    <location>
        <begin position="62"/>
        <end position="83"/>
    </location>
</feature>
<evidence type="ECO:0000256" key="3">
    <source>
        <dbReference type="ARBA" id="ARBA00022692"/>
    </source>
</evidence>
<feature type="transmembrane region" description="Helical" evidence="6">
    <location>
        <begin position="89"/>
        <end position="109"/>
    </location>
</feature>
<evidence type="ECO:0000313" key="8">
    <source>
        <dbReference type="Proteomes" id="UP000252182"/>
    </source>
</evidence>
<evidence type="ECO:0008006" key="9">
    <source>
        <dbReference type="Google" id="ProtNLM"/>
    </source>
</evidence>
<protein>
    <recommendedName>
        <fullName evidence="9">ABC transporter permease</fullName>
    </recommendedName>
</protein>
<feature type="transmembrane region" description="Helical" evidence="6">
    <location>
        <begin position="32"/>
        <end position="55"/>
    </location>
</feature>
<accession>A0A345D9A5</accession>
<keyword evidence="2" id="KW-1003">Cell membrane</keyword>
<evidence type="ECO:0000256" key="2">
    <source>
        <dbReference type="ARBA" id="ARBA00022475"/>
    </source>
</evidence>
<evidence type="ECO:0000313" key="7">
    <source>
        <dbReference type="EMBL" id="AXF84943.1"/>
    </source>
</evidence>
<gene>
    <name evidence="7" type="ORF">DTO96_100659</name>
</gene>
<reference evidence="8" key="1">
    <citation type="submission" date="2018-07" db="EMBL/GenBank/DDBJ databases">
        <authorList>
            <person name="Kim H."/>
        </authorList>
    </citation>
    <scope>NUCLEOTIDE SEQUENCE [LARGE SCALE GENOMIC DNA]</scope>
    <source>
        <strain evidence="8">F02</strain>
    </source>
</reference>
<evidence type="ECO:0000256" key="6">
    <source>
        <dbReference type="SAM" id="Phobius"/>
    </source>
</evidence>
<dbReference type="Pfam" id="PF02653">
    <property type="entry name" value="BPD_transp_2"/>
    <property type="match status" value="1"/>
</dbReference>
<dbReference type="PANTHER" id="PTHR43370:SF2">
    <property type="entry name" value="ABC TRANSPORTER PERMEASE PROTEIN"/>
    <property type="match status" value="1"/>
</dbReference>
<keyword evidence="3 6" id="KW-0812">Transmembrane</keyword>
<feature type="transmembrane region" description="Helical" evidence="6">
    <location>
        <begin position="216"/>
        <end position="234"/>
    </location>
</feature>
<dbReference type="KEGG" id="hyf:DTO96_100659"/>
<dbReference type="GO" id="GO:0005886">
    <property type="term" value="C:plasma membrane"/>
    <property type="evidence" value="ECO:0007669"/>
    <property type="project" value="UniProtKB-SubCell"/>
</dbReference>
<dbReference type="Proteomes" id="UP000252182">
    <property type="component" value="Chromosome"/>
</dbReference>
<dbReference type="InterPro" id="IPR001851">
    <property type="entry name" value="ABC_transp_permease"/>
</dbReference>
<dbReference type="PANTHER" id="PTHR43370">
    <property type="entry name" value="SUGAR ABC TRANSPORTER INTEGRAL MEMBRANE PROTEIN-RELATED"/>
    <property type="match status" value="1"/>
</dbReference>
<organism evidence="7 8">
    <name type="scientific">Ephemeroptericola cinctiostellae</name>
    <dbReference type="NCBI Taxonomy" id="2268024"/>
    <lineage>
        <taxon>Bacteria</taxon>
        <taxon>Pseudomonadati</taxon>
        <taxon>Pseudomonadota</taxon>
        <taxon>Betaproteobacteria</taxon>
        <taxon>Burkholderiales</taxon>
        <taxon>Burkholderiaceae</taxon>
        <taxon>Ephemeroptericola</taxon>
    </lineage>
</organism>
<dbReference type="AlphaFoldDB" id="A0A345D9A5"/>
<evidence type="ECO:0000256" key="5">
    <source>
        <dbReference type="ARBA" id="ARBA00023136"/>
    </source>
</evidence>
<dbReference type="OrthoDB" id="9792579at2"/>
<dbReference type="CDD" id="cd06580">
    <property type="entry name" value="TM_PBP1_transp_TpRbsC_like"/>
    <property type="match status" value="1"/>
</dbReference>
<feature type="transmembrane region" description="Helical" evidence="6">
    <location>
        <begin position="188"/>
        <end position="210"/>
    </location>
</feature>
<keyword evidence="5 6" id="KW-0472">Membrane</keyword>
<dbReference type="EMBL" id="CP031124">
    <property type="protein sequence ID" value="AXF84943.1"/>
    <property type="molecule type" value="Genomic_DNA"/>
</dbReference>
<name>A0A345D9A5_9BURK</name>
<comment type="subcellular location">
    <subcellularLocation>
        <location evidence="1">Cell membrane</location>
        <topology evidence="1">Multi-pass membrane protein</topology>
    </subcellularLocation>
</comment>
<sequence>MDIFLTSLIASVLLAAMPLVLAGMGELITEKAGVLNLGVEGMMLMGAVSSFAVALWSGSAWLGVLAGVCVGMLFAALFAFLVVRLLTNQVATGLALTILTTGLSALLGIKFVGQSVTGFTALPIPFLADVPVLGEVFKQSLLAYLSIALVVFLAWWLYHTPSGLLLRAVGESPNSAHAIGFDVVKVRYGATILGGALSGLAGAFISLVQFKAWQEGITGGVGWIAVALVVFATWHPSRLIFGALLFGLMRSMGFAVQAANASVQDILDHSASFASGVLGFLTNAQVLNALPYMATVVILCWISRDWQKIKLNAPASLGQPYNG</sequence>
<keyword evidence="8" id="KW-1185">Reference proteome</keyword>
<feature type="transmembrane region" description="Helical" evidence="6">
    <location>
        <begin position="140"/>
        <end position="158"/>
    </location>
</feature>
<dbReference type="GO" id="GO:0022857">
    <property type="term" value="F:transmembrane transporter activity"/>
    <property type="evidence" value="ECO:0007669"/>
    <property type="project" value="InterPro"/>
</dbReference>
<evidence type="ECO:0000256" key="4">
    <source>
        <dbReference type="ARBA" id="ARBA00022989"/>
    </source>
</evidence>
<feature type="transmembrane region" description="Helical" evidence="6">
    <location>
        <begin position="280"/>
        <end position="302"/>
    </location>
</feature>
<dbReference type="RefSeq" id="WP_114562194.1">
    <property type="nucleotide sequence ID" value="NZ_CP031124.1"/>
</dbReference>
<feature type="transmembrane region" description="Helical" evidence="6">
    <location>
        <begin position="239"/>
        <end position="260"/>
    </location>
</feature>
<proteinExistence type="predicted"/>
<keyword evidence="4 6" id="KW-1133">Transmembrane helix</keyword>